<dbReference type="EMBL" id="CP027753">
    <property type="protein sequence ID" value="AZE49502.1"/>
    <property type="molecule type" value="Genomic_DNA"/>
</dbReference>
<protein>
    <submittedName>
        <fullName evidence="1">Uncharacterized protein</fullName>
    </submittedName>
</protein>
<accession>A0A3G7TST2</accession>
<dbReference type="Proteomes" id="UP000268048">
    <property type="component" value="Chromosome"/>
</dbReference>
<gene>
    <name evidence="1" type="ORF">C4K04_3832</name>
</gene>
<evidence type="ECO:0000313" key="1">
    <source>
        <dbReference type="EMBL" id="AZE49502.1"/>
    </source>
</evidence>
<evidence type="ECO:0000313" key="2">
    <source>
        <dbReference type="Proteomes" id="UP000268048"/>
    </source>
</evidence>
<name>A0A3G7TST2_9PSED</name>
<reference evidence="1 2" key="1">
    <citation type="submission" date="2018-03" db="EMBL/GenBank/DDBJ databases">
        <title>Diversity of phytobeneficial traits revealed by whole-genome analysis of worldwide-isolated phenazine-producing Pseudomonas spp.</title>
        <authorList>
            <person name="Biessy A."/>
            <person name="Novinscak A."/>
            <person name="Blom J."/>
            <person name="Leger G."/>
            <person name="Thomashow L.S."/>
            <person name="Cazorla F.M."/>
            <person name="Josic D."/>
            <person name="Filion M."/>
        </authorList>
    </citation>
    <scope>NUCLEOTIDE SEQUENCE [LARGE SCALE GENOMIC DNA]</scope>
    <source>
        <strain evidence="1 2">B25</strain>
    </source>
</reference>
<dbReference type="AlphaFoldDB" id="A0A3G7TST2"/>
<sequence>MTHRYFAAQTSWAFERTIGVVRQFMLATMG</sequence>
<organism evidence="1 2">
    <name type="scientific">Pseudomonas chlororaphis</name>
    <dbReference type="NCBI Taxonomy" id="587753"/>
    <lineage>
        <taxon>Bacteria</taxon>
        <taxon>Pseudomonadati</taxon>
        <taxon>Pseudomonadota</taxon>
        <taxon>Gammaproteobacteria</taxon>
        <taxon>Pseudomonadales</taxon>
        <taxon>Pseudomonadaceae</taxon>
        <taxon>Pseudomonas</taxon>
    </lineage>
</organism>
<proteinExistence type="predicted"/>